<gene>
    <name evidence="3" type="ORF">GCM10007853_13340</name>
</gene>
<feature type="domain" description="SCP" evidence="2">
    <location>
        <begin position="108"/>
        <end position="223"/>
    </location>
</feature>
<evidence type="ECO:0000313" key="4">
    <source>
        <dbReference type="Proteomes" id="UP001161391"/>
    </source>
</evidence>
<dbReference type="InterPro" id="IPR014044">
    <property type="entry name" value="CAP_dom"/>
</dbReference>
<reference evidence="3" key="2">
    <citation type="submission" date="2023-01" db="EMBL/GenBank/DDBJ databases">
        <title>Draft genome sequence of Algimonas ampicilliniresistens strain NBRC 108219.</title>
        <authorList>
            <person name="Sun Q."/>
            <person name="Mori K."/>
        </authorList>
    </citation>
    <scope>NUCLEOTIDE SEQUENCE</scope>
    <source>
        <strain evidence="3">NBRC 108219</strain>
    </source>
</reference>
<dbReference type="RefSeq" id="WP_284388923.1">
    <property type="nucleotide sequence ID" value="NZ_BSNK01000001.1"/>
</dbReference>
<evidence type="ECO:0000256" key="1">
    <source>
        <dbReference type="SAM" id="SignalP"/>
    </source>
</evidence>
<dbReference type="Pfam" id="PF00188">
    <property type="entry name" value="CAP"/>
    <property type="match status" value="1"/>
</dbReference>
<accession>A0ABQ5V7T3</accession>
<dbReference type="InterPro" id="IPR035940">
    <property type="entry name" value="CAP_sf"/>
</dbReference>
<keyword evidence="1" id="KW-0732">Signal</keyword>
<keyword evidence="4" id="KW-1185">Reference proteome</keyword>
<dbReference type="EMBL" id="BSNK01000001">
    <property type="protein sequence ID" value="GLQ23460.1"/>
    <property type="molecule type" value="Genomic_DNA"/>
</dbReference>
<proteinExistence type="predicted"/>
<dbReference type="Proteomes" id="UP001161391">
    <property type="component" value="Unassembled WGS sequence"/>
</dbReference>
<feature type="chain" id="PRO_5045237814" description="SCP domain-containing protein" evidence="1">
    <location>
        <begin position="28"/>
        <end position="240"/>
    </location>
</feature>
<dbReference type="Gene3D" id="3.40.33.10">
    <property type="entry name" value="CAP"/>
    <property type="match status" value="1"/>
</dbReference>
<name>A0ABQ5V7T3_9PROT</name>
<organism evidence="3 4">
    <name type="scientific">Algimonas ampicilliniresistens</name>
    <dbReference type="NCBI Taxonomy" id="1298735"/>
    <lineage>
        <taxon>Bacteria</taxon>
        <taxon>Pseudomonadati</taxon>
        <taxon>Pseudomonadota</taxon>
        <taxon>Alphaproteobacteria</taxon>
        <taxon>Maricaulales</taxon>
        <taxon>Robiginitomaculaceae</taxon>
        <taxon>Algimonas</taxon>
    </lineage>
</organism>
<dbReference type="CDD" id="cd05379">
    <property type="entry name" value="CAP_bacterial"/>
    <property type="match status" value="1"/>
</dbReference>
<evidence type="ECO:0000259" key="2">
    <source>
        <dbReference type="Pfam" id="PF00188"/>
    </source>
</evidence>
<protein>
    <recommendedName>
        <fullName evidence="2">SCP domain-containing protein</fullName>
    </recommendedName>
</protein>
<feature type="signal peptide" evidence="1">
    <location>
        <begin position="1"/>
        <end position="27"/>
    </location>
</feature>
<dbReference type="PANTHER" id="PTHR31157">
    <property type="entry name" value="SCP DOMAIN-CONTAINING PROTEIN"/>
    <property type="match status" value="1"/>
</dbReference>
<sequence>MFSRMRMGIFAAIALPIIALTTLPAAATTGTARTVFKPDDGTYKVVPISKPDQCSAICKADPKCRGAVTYQPDVRKPDAVCRLNNGFGSNPVFPQVPPKPFDIRRAVNDLNNYRAQHGLGPVKIEPRLIEASRIHADDLAKAGIISHNGTDGSTHGDRAHRVGYNFTIAGENVATGQKSWEQVFKAWQESPGHNDNLLRPDVSEFGIALVYEPKTTYSTYWSMLVAEPMDMSFLEADNVF</sequence>
<comment type="caution">
    <text evidence="3">The sequence shown here is derived from an EMBL/GenBank/DDBJ whole genome shotgun (WGS) entry which is preliminary data.</text>
</comment>
<evidence type="ECO:0000313" key="3">
    <source>
        <dbReference type="EMBL" id="GLQ23460.1"/>
    </source>
</evidence>
<dbReference type="SUPFAM" id="SSF55797">
    <property type="entry name" value="PR-1-like"/>
    <property type="match status" value="1"/>
</dbReference>
<reference evidence="3" key="1">
    <citation type="journal article" date="2014" name="Int. J. Syst. Evol. Microbiol.">
        <title>Complete genome of a new Firmicutes species belonging to the dominant human colonic microbiota ('Ruminococcus bicirculans') reveals two chromosomes and a selective capacity to utilize plant glucans.</title>
        <authorList>
            <consortium name="NISC Comparative Sequencing Program"/>
            <person name="Wegmann U."/>
            <person name="Louis P."/>
            <person name="Goesmann A."/>
            <person name="Henrissat B."/>
            <person name="Duncan S.H."/>
            <person name="Flint H.J."/>
        </authorList>
    </citation>
    <scope>NUCLEOTIDE SEQUENCE</scope>
    <source>
        <strain evidence="3">NBRC 108219</strain>
    </source>
</reference>
<dbReference type="PANTHER" id="PTHR31157:SF1">
    <property type="entry name" value="SCP DOMAIN-CONTAINING PROTEIN"/>
    <property type="match status" value="1"/>
</dbReference>